<evidence type="ECO:0000313" key="1">
    <source>
        <dbReference type="EMBL" id="MFD2309206.1"/>
    </source>
</evidence>
<comment type="caution">
    <text evidence="1">The sequence shown here is derived from an EMBL/GenBank/DDBJ whole genome shotgun (WGS) entry which is preliminary data.</text>
</comment>
<dbReference type="RefSeq" id="WP_265720551.1">
    <property type="nucleotide sequence ID" value="NZ_JAPIVK010000004.1"/>
</dbReference>
<name>A0ABW5E6U8_9GAMM</name>
<dbReference type="Proteomes" id="UP001597425">
    <property type="component" value="Unassembled WGS sequence"/>
</dbReference>
<protein>
    <recommendedName>
        <fullName evidence="3">VWFA domain-containing protein</fullName>
    </recommendedName>
</protein>
<reference evidence="2" key="1">
    <citation type="journal article" date="2019" name="Int. J. Syst. Evol. Microbiol.">
        <title>The Global Catalogue of Microorganisms (GCM) 10K type strain sequencing project: providing services to taxonomists for standard genome sequencing and annotation.</title>
        <authorList>
            <consortium name="The Broad Institute Genomics Platform"/>
            <consortium name="The Broad Institute Genome Sequencing Center for Infectious Disease"/>
            <person name="Wu L."/>
            <person name="Ma J."/>
        </authorList>
    </citation>
    <scope>NUCLEOTIDE SEQUENCE [LARGE SCALE GENOMIC DNA]</scope>
    <source>
        <strain evidence="2">KCTC 12848</strain>
    </source>
</reference>
<organism evidence="1 2">
    <name type="scientific">Microbulbifer halophilus</name>
    <dbReference type="NCBI Taxonomy" id="453963"/>
    <lineage>
        <taxon>Bacteria</taxon>
        <taxon>Pseudomonadati</taxon>
        <taxon>Pseudomonadota</taxon>
        <taxon>Gammaproteobacteria</taxon>
        <taxon>Cellvibrionales</taxon>
        <taxon>Microbulbiferaceae</taxon>
        <taxon>Microbulbifer</taxon>
    </lineage>
</organism>
<dbReference type="EMBL" id="JBHUJD010000002">
    <property type="protein sequence ID" value="MFD2309206.1"/>
    <property type="molecule type" value="Genomic_DNA"/>
</dbReference>
<evidence type="ECO:0008006" key="3">
    <source>
        <dbReference type="Google" id="ProtNLM"/>
    </source>
</evidence>
<keyword evidence="2" id="KW-1185">Reference proteome</keyword>
<evidence type="ECO:0000313" key="2">
    <source>
        <dbReference type="Proteomes" id="UP001597425"/>
    </source>
</evidence>
<gene>
    <name evidence="1" type="ORF">ACFSKX_02145</name>
</gene>
<accession>A0ABW5E6U8</accession>
<sequence>MRYSRNRFSSEDRRGLMLFAAGIAVLAALAAVVLQKIHSPEHDYDRQTLCNESLRRQAHNLFIIDVSDAMSAYQKKFLSRHIARLLEASAVNDRFTIFVLDERYSGLSEPVVDLCKPRSAEDVSSLTANRLFVENLYEKRFESPLRGAIADTVSAGDQPISPIYEALSDVAALKRIDPRAQEVNLTLVSDMIQNSGAGSVFNSGPEAIEKLPAIDLRRARTRVLWLNREKYSQYQTPELASSWEDYLASVSRFDQIERIRN</sequence>
<proteinExistence type="predicted"/>